<proteinExistence type="inferred from homology"/>
<accession>A0A6P5FSF6</accession>
<dbReference type="Proteomes" id="UP000515123">
    <property type="component" value="Linkage group 9"/>
</dbReference>
<keyword evidence="5" id="KW-1185">Reference proteome</keyword>
<dbReference type="PANTHER" id="PTHR31471">
    <property type="entry name" value="OS02G0116800 PROTEIN"/>
    <property type="match status" value="1"/>
</dbReference>
<gene>
    <name evidence="6" type="primary">LOC109715717</name>
</gene>
<dbReference type="Pfam" id="PF03763">
    <property type="entry name" value="Remorin_C"/>
    <property type="match status" value="1"/>
</dbReference>
<dbReference type="GeneID" id="109715717"/>
<feature type="region of interest" description="Disordered" evidence="3">
    <location>
        <begin position="381"/>
        <end position="407"/>
    </location>
</feature>
<evidence type="ECO:0000256" key="2">
    <source>
        <dbReference type="SAM" id="Coils"/>
    </source>
</evidence>
<dbReference type="InterPro" id="IPR005516">
    <property type="entry name" value="Remorin_C"/>
</dbReference>
<dbReference type="OrthoDB" id="1900877at2759"/>
<reference evidence="6" key="2">
    <citation type="submission" date="2025-08" db="UniProtKB">
        <authorList>
            <consortium name="RefSeq"/>
        </authorList>
    </citation>
    <scope>IDENTIFICATION</scope>
    <source>
        <tissue evidence="6">Leaf</tissue>
    </source>
</reference>
<evidence type="ECO:0000313" key="6">
    <source>
        <dbReference type="RefSeq" id="XP_020096438.1"/>
    </source>
</evidence>
<reference evidence="5" key="1">
    <citation type="journal article" date="2015" name="Nat. Genet.">
        <title>The pineapple genome and the evolution of CAM photosynthesis.</title>
        <authorList>
            <person name="Ming R."/>
            <person name="VanBuren R."/>
            <person name="Wai C.M."/>
            <person name="Tang H."/>
            <person name="Schatz M.C."/>
            <person name="Bowers J.E."/>
            <person name="Lyons E."/>
            <person name="Wang M.L."/>
            <person name="Chen J."/>
            <person name="Biggers E."/>
            <person name="Zhang J."/>
            <person name="Huang L."/>
            <person name="Zhang L."/>
            <person name="Miao W."/>
            <person name="Zhang J."/>
            <person name="Ye Z."/>
            <person name="Miao C."/>
            <person name="Lin Z."/>
            <person name="Wang H."/>
            <person name="Zhou H."/>
            <person name="Yim W.C."/>
            <person name="Priest H.D."/>
            <person name="Zheng C."/>
            <person name="Woodhouse M."/>
            <person name="Edger P.P."/>
            <person name="Guyot R."/>
            <person name="Guo H.B."/>
            <person name="Guo H."/>
            <person name="Zheng G."/>
            <person name="Singh R."/>
            <person name="Sharma A."/>
            <person name="Min X."/>
            <person name="Zheng Y."/>
            <person name="Lee H."/>
            <person name="Gurtowski J."/>
            <person name="Sedlazeck F.J."/>
            <person name="Harkess A."/>
            <person name="McKain M.R."/>
            <person name="Liao Z."/>
            <person name="Fang J."/>
            <person name="Liu J."/>
            <person name="Zhang X."/>
            <person name="Zhang Q."/>
            <person name="Hu W."/>
            <person name="Qin Y."/>
            <person name="Wang K."/>
            <person name="Chen L.Y."/>
            <person name="Shirley N."/>
            <person name="Lin Y.R."/>
            <person name="Liu L.Y."/>
            <person name="Hernandez A.G."/>
            <person name="Wright C.L."/>
            <person name="Bulone V."/>
            <person name="Tuskan G.A."/>
            <person name="Heath K."/>
            <person name="Zee F."/>
            <person name="Moore P.H."/>
            <person name="Sunkar R."/>
            <person name="Leebens-Mack J.H."/>
            <person name="Mockler T."/>
            <person name="Bennetzen J.L."/>
            <person name="Freeling M."/>
            <person name="Sankoff D."/>
            <person name="Paterson A.H."/>
            <person name="Zhu X."/>
            <person name="Yang X."/>
            <person name="Smith J.A."/>
            <person name="Cushman J.C."/>
            <person name="Paull R.E."/>
            <person name="Yu Q."/>
        </authorList>
    </citation>
    <scope>NUCLEOTIDE SEQUENCE [LARGE SCALE GENOMIC DNA]</scope>
    <source>
        <strain evidence="5">cv. F153</strain>
    </source>
</reference>
<feature type="region of interest" description="Disordered" evidence="3">
    <location>
        <begin position="66"/>
        <end position="104"/>
    </location>
</feature>
<evidence type="ECO:0000256" key="1">
    <source>
        <dbReference type="ARBA" id="ARBA00005711"/>
    </source>
</evidence>
<evidence type="ECO:0000313" key="5">
    <source>
        <dbReference type="Proteomes" id="UP000515123"/>
    </source>
</evidence>
<feature type="compositionally biased region" description="Polar residues" evidence="3">
    <location>
        <begin position="92"/>
        <end position="101"/>
    </location>
</feature>
<organism evidence="5 6">
    <name type="scientific">Ananas comosus</name>
    <name type="common">Pineapple</name>
    <name type="synonym">Ananas ananas</name>
    <dbReference type="NCBI Taxonomy" id="4615"/>
    <lineage>
        <taxon>Eukaryota</taxon>
        <taxon>Viridiplantae</taxon>
        <taxon>Streptophyta</taxon>
        <taxon>Embryophyta</taxon>
        <taxon>Tracheophyta</taxon>
        <taxon>Spermatophyta</taxon>
        <taxon>Magnoliopsida</taxon>
        <taxon>Liliopsida</taxon>
        <taxon>Poales</taxon>
        <taxon>Bromeliaceae</taxon>
        <taxon>Bromelioideae</taxon>
        <taxon>Ananas</taxon>
    </lineage>
</organism>
<dbReference type="RefSeq" id="XP_020096438.1">
    <property type="nucleotide sequence ID" value="XM_020240849.1"/>
</dbReference>
<feature type="region of interest" description="Disordered" evidence="3">
    <location>
        <begin position="257"/>
        <end position="289"/>
    </location>
</feature>
<feature type="compositionally biased region" description="Polar residues" evidence="3">
    <location>
        <begin position="25"/>
        <end position="42"/>
    </location>
</feature>
<name>A0A6P5FSF6_ANACO</name>
<dbReference type="PANTHER" id="PTHR31471:SF1">
    <property type="entry name" value="OS12G0613600 PROTEIN"/>
    <property type="match status" value="1"/>
</dbReference>
<dbReference type="AlphaFoldDB" id="A0A6P5FSF6"/>
<sequence length="516" mass="56832">MDYGRIRKIQLGVISPTKLKMKLLGSQSSRKGEVGNNSSRASPSKLDDMEHSRRSLLAGDLVEEDVMKEPKDGLTLGTNTNSETSELESKMDSSGVQNNRAGVSGHFKLTDSLNTAESIMPSEEDCNGNESGQDNVSTNSFEFQRGERTVQHPVIGPFIRNAPSKWNDAEKWIVNRNLMHSNPDALKKTIPQGPKSRQAIISNCVRVAPEALNNAEQKHQLLQVADTKSSSGAKFSFDPNCVRASSESANARSVLTDLSPVTGDSGSVTRPQNGLNHKNKKISMPGVSASAPKVTSVESVLMKDAGTEMTPIGSQETSRIGTPIGAITPVLSPLCSMPSTPKCGISELSDNELQLRTRREIAALGLQLGKMNIASWASKDNPEISFQPNETADAEQNARRENEARAAEWEESQRSKCVARYKHEEFKIQEWESRQKAKFEAEMMRVEAQAEQMKARAQQKMAEKLAVTRRKAERKQAIAEARRSRRAARTATQVAWIRQTGRVPSPHFLGCCSWFL</sequence>
<keyword evidence="2" id="KW-0175">Coiled coil</keyword>
<evidence type="ECO:0000256" key="3">
    <source>
        <dbReference type="SAM" id="MobiDB-lite"/>
    </source>
</evidence>
<evidence type="ECO:0000259" key="4">
    <source>
        <dbReference type="Pfam" id="PF03763"/>
    </source>
</evidence>
<feature type="compositionally biased region" description="Basic and acidic residues" evidence="3">
    <location>
        <begin position="396"/>
        <end position="407"/>
    </location>
</feature>
<feature type="compositionally biased region" description="Polar residues" evidence="3">
    <location>
        <begin position="262"/>
        <end position="276"/>
    </location>
</feature>
<protein>
    <submittedName>
        <fullName evidence="6">Uncharacterized protein LOC109715717</fullName>
    </submittedName>
</protein>
<feature type="coiled-coil region" evidence="2">
    <location>
        <begin position="436"/>
        <end position="463"/>
    </location>
</feature>
<comment type="similarity">
    <text evidence="1">Belongs to the remorin family.</text>
</comment>
<feature type="domain" description="Remorin C-terminal" evidence="4">
    <location>
        <begin position="401"/>
        <end position="505"/>
    </location>
</feature>
<feature type="region of interest" description="Disordered" evidence="3">
    <location>
        <begin position="25"/>
        <end position="52"/>
    </location>
</feature>